<gene>
    <name evidence="1" type="ORF">E5357_09710</name>
</gene>
<evidence type="ECO:0000313" key="1">
    <source>
        <dbReference type="EMBL" id="TGX98248.1"/>
    </source>
</evidence>
<proteinExistence type="predicted"/>
<evidence type="ECO:0000313" key="2">
    <source>
        <dbReference type="Proteomes" id="UP000307720"/>
    </source>
</evidence>
<dbReference type="EMBL" id="SRZB01000020">
    <property type="protein sequence ID" value="TGX98248.1"/>
    <property type="molecule type" value="Genomic_DNA"/>
</dbReference>
<organism evidence="1 2">
    <name type="scientific">Hominisplanchenecus murintestinalis</name>
    <dbReference type="NCBI Taxonomy" id="2941517"/>
    <lineage>
        <taxon>Bacteria</taxon>
        <taxon>Bacillati</taxon>
        <taxon>Bacillota</taxon>
        <taxon>Clostridia</taxon>
        <taxon>Lachnospirales</taxon>
        <taxon>Lachnospiraceae</taxon>
        <taxon>Hominisplanchenecus</taxon>
    </lineage>
</organism>
<reference evidence="1" key="1">
    <citation type="submission" date="2019-04" db="EMBL/GenBank/DDBJ databases">
        <title>Microbes associate with the intestines of laboratory mice.</title>
        <authorList>
            <person name="Navarre W."/>
            <person name="Wong E."/>
            <person name="Huang K."/>
            <person name="Tropini C."/>
            <person name="Ng K."/>
            <person name="Yu B."/>
        </authorList>
    </citation>
    <scope>NUCLEOTIDE SEQUENCE</scope>
    <source>
        <strain evidence="1">NM72_1-8</strain>
    </source>
</reference>
<protein>
    <submittedName>
        <fullName evidence="1">Uncharacterized protein</fullName>
    </submittedName>
</protein>
<keyword evidence="2" id="KW-1185">Reference proteome</keyword>
<name>A0AC61QYQ5_9FIRM</name>
<accession>A0AC61QYQ5</accession>
<sequence>MARTVAIGHQDFEQVRENDWFYIDKTNFIKEWWGRGDSVTLIARPRRFGKTLNMSMTEQFFSVDYAGRGDLFKGLSVWEDEKYRKLQGTYPVISLSFANVKEQDFQRTKECICRILEDLYNKKAFLLEGNLLTENEKAYFRNITGNMGEVDAVWAIHKMSSFLSRYYGKKVIILLDEYDTPLQEAYVGGYWEEMTEFIRGLFNSTFKTNPYLERAVMTGITRVSKESIFSDLNNLKVVTVTSNEYTDSFGFTEKEVFSALDEYGMPERKTAVKQWYDGFTFGKVTDIYNPWSILNYLDTGRLAAYWANTSSNSLAGKLIREGDKRIKTSFENLMQGKSLRVEIDEQIVYSQLGSDGQAIWSLLLASGYLKVKRFDAYETEFGEWKEEYELELTNFEVKTMFQGMVRRWFGCVSSDYNDFIKALLADDIRAMNGYMNRVALATFSYFDTGKNPSSEEPERFYHGFVLGLMVDLNDKYILTSNRESGFGRYDVMLEPRKKEDDAILIEFKVQDTEEEKGLSDTVQAALRQIEEKDYAAALRAKGIPEGRIRKYGFAFRGKEVRIGSKIDEKCV</sequence>
<comment type="caution">
    <text evidence="1">The sequence shown here is derived from an EMBL/GenBank/DDBJ whole genome shotgun (WGS) entry which is preliminary data.</text>
</comment>
<dbReference type="Proteomes" id="UP000307720">
    <property type="component" value="Unassembled WGS sequence"/>
</dbReference>